<gene>
    <name evidence="6" type="ORF">TSOC_004823</name>
</gene>
<keyword evidence="2" id="KW-0411">Iron-sulfur</keyword>
<dbReference type="CDD" id="cd00207">
    <property type="entry name" value="fer2"/>
    <property type="match status" value="1"/>
</dbReference>
<dbReference type="OrthoDB" id="5987010at2759"/>
<feature type="domain" description="2Fe-2S ferredoxin-type" evidence="5">
    <location>
        <begin position="54"/>
        <end position="159"/>
    </location>
</feature>
<dbReference type="InterPro" id="IPR036010">
    <property type="entry name" value="2Fe-2S_ferredoxin-like_sf"/>
</dbReference>
<dbReference type="InterPro" id="IPR012675">
    <property type="entry name" value="Beta-grasp_dom_sf"/>
</dbReference>
<dbReference type="SUPFAM" id="SSF54292">
    <property type="entry name" value="2Fe-2S ferredoxin-like"/>
    <property type="match status" value="1"/>
</dbReference>
<accession>A0A2J8A7X1</accession>
<evidence type="ECO:0000256" key="3">
    <source>
        <dbReference type="SAM" id="MobiDB-lite"/>
    </source>
</evidence>
<dbReference type="AlphaFoldDB" id="A0A2J8A7X1"/>
<evidence type="ECO:0000256" key="4">
    <source>
        <dbReference type="SAM" id="SignalP"/>
    </source>
</evidence>
<keyword evidence="7" id="KW-1185">Reference proteome</keyword>
<dbReference type="Proteomes" id="UP000236333">
    <property type="component" value="Unassembled WGS sequence"/>
</dbReference>
<reference evidence="6 7" key="1">
    <citation type="journal article" date="2017" name="Mol. Biol. Evol.">
        <title>The 4-celled Tetrabaena socialis nuclear genome reveals the essential components for genetic control of cell number at the origin of multicellularity in the volvocine lineage.</title>
        <authorList>
            <person name="Featherston J."/>
            <person name="Arakaki Y."/>
            <person name="Hanschen E.R."/>
            <person name="Ferris P.J."/>
            <person name="Michod R.E."/>
            <person name="Olson B.J.S.C."/>
            <person name="Nozaki H."/>
            <person name="Durand P.M."/>
        </authorList>
    </citation>
    <scope>NUCLEOTIDE SEQUENCE [LARGE SCALE GENOMIC DNA]</scope>
    <source>
        <strain evidence="6 7">NIES-571</strain>
    </source>
</reference>
<keyword evidence="1" id="KW-0479">Metal-binding</keyword>
<feature type="chain" id="PRO_5014410505" description="2Fe-2S ferredoxin-type domain-containing protein" evidence="4">
    <location>
        <begin position="26"/>
        <end position="164"/>
    </location>
</feature>
<dbReference type="PROSITE" id="PS51085">
    <property type="entry name" value="2FE2S_FER_2"/>
    <property type="match status" value="1"/>
</dbReference>
<evidence type="ECO:0000313" key="6">
    <source>
        <dbReference type="EMBL" id="PNH08626.1"/>
    </source>
</evidence>
<comment type="caution">
    <text evidence="6">The sequence shown here is derived from an EMBL/GenBank/DDBJ whole genome shotgun (WGS) entry which is preliminary data.</text>
</comment>
<feature type="signal peptide" evidence="4">
    <location>
        <begin position="1"/>
        <end position="25"/>
    </location>
</feature>
<evidence type="ECO:0000256" key="2">
    <source>
        <dbReference type="ARBA" id="ARBA00023014"/>
    </source>
</evidence>
<dbReference type="Gene3D" id="3.10.20.30">
    <property type="match status" value="1"/>
</dbReference>
<keyword evidence="4" id="KW-0732">Signal</keyword>
<dbReference type="Pfam" id="PF00111">
    <property type="entry name" value="Fer2"/>
    <property type="match status" value="1"/>
</dbReference>
<sequence length="164" mass="17742">MRMRISFSFCLTFLIIVSNPMIAQAQGREPGPSAEPQQPGPQPEPQQAQPQPLSPVRIAFRGREAAVPPGTKLRTALLLSGLTPHSEGAVYINCRGLGSCGTCAVEVSGAVQPAEWTTAERLRLNFPPHSAPGNRRVRLACQVGRKRWRGARVQALRVVTSRGV</sequence>
<feature type="region of interest" description="Disordered" evidence="3">
    <location>
        <begin position="24"/>
        <end position="52"/>
    </location>
</feature>
<organism evidence="6 7">
    <name type="scientific">Tetrabaena socialis</name>
    <dbReference type="NCBI Taxonomy" id="47790"/>
    <lineage>
        <taxon>Eukaryota</taxon>
        <taxon>Viridiplantae</taxon>
        <taxon>Chlorophyta</taxon>
        <taxon>core chlorophytes</taxon>
        <taxon>Chlorophyceae</taxon>
        <taxon>CS clade</taxon>
        <taxon>Chlamydomonadales</taxon>
        <taxon>Tetrabaenaceae</taxon>
        <taxon>Tetrabaena</taxon>
    </lineage>
</organism>
<dbReference type="InterPro" id="IPR001041">
    <property type="entry name" value="2Fe-2S_ferredoxin-type"/>
</dbReference>
<keyword evidence="1" id="KW-0408">Iron</keyword>
<evidence type="ECO:0000256" key="1">
    <source>
        <dbReference type="ARBA" id="ARBA00022714"/>
    </source>
</evidence>
<evidence type="ECO:0000313" key="7">
    <source>
        <dbReference type="Proteomes" id="UP000236333"/>
    </source>
</evidence>
<dbReference type="GO" id="GO:0051537">
    <property type="term" value="F:2 iron, 2 sulfur cluster binding"/>
    <property type="evidence" value="ECO:0007669"/>
    <property type="project" value="UniProtKB-KW"/>
</dbReference>
<evidence type="ECO:0000259" key="5">
    <source>
        <dbReference type="PROSITE" id="PS51085"/>
    </source>
</evidence>
<proteinExistence type="predicted"/>
<name>A0A2J8A7X1_9CHLO</name>
<protein>
    <recommendedName>
        <fullName evidence="5">2Fe-2S ferredoxin-type domain-containing protein</fullName>
    </recommendedName>
</protein>
<keyword evidence="1" id="KW-0001">2Fe-2S</keyword>
<dbReference type="EMBL" id="PGGS01000122">
    <property type="protein sequence ID" value="PNH08626.1"/>
    <property type="molecule type" value="Genomic_DNA"/>
</dbReference>